<comment type="caution">
    <text evidence="1">The sequence shown here is derived from an EMBL/GenBank/DDBJ whole genome shotgun (WGS) entry which is preliminary data.</text>
</comment>
<gene>
    <name evidence="1" type="ORF">AVEN_111726_1</name>
</gene>
<sequence>MKKNISNLKRIEKFSQFKASVKTFHEEKVEFFENLLYDDVVDAIWSWCFSFGEMVDDKSSRELGGDVSRTITVGRMGEDFLQNILSCFEVVA</sequence>
<accession>A0A4Y2CAY4</accession>
<protein>
    <submittedName>
        <fullName evidence="1">Uncharacterized protein</fullName>
    </submittedName>
</protein>
<dbReference type="Proteomes" id="UP000499080">
    <property type="component" value="Unassembled WGS sequence"/>
</dbReference>
<organism evidence="1 2">
    <name type="scientific">Araneus ventricosus</name>
    <name type="common">Orbweaver spider</name>
    <name type="synonym">Epeira ventricosa</name>
    <dbReference type="NCBI Taxonomy" id="182803"/>
    <lineage>
        <taxon>Eukaryota</taxon>
        <taxon>Metazoa</taxon>
        <taxon>Ecdysozoa</taxon>
        <taxon>Arthropoda</taxon>
        <taxon>Chelicerata</taxon>
        <taxon>Arachnida</taxon>
        <taxon>Araneae</taxon>
        <taxon>Araneomorphae</taxon>
        <taxon>Entelegynae</taxon>
        <taxon>Araneoidea</taxon>
        <taxon>Araneidae</taxon>
        <taxon>Araneus</taxon>
    </lineage>
</organism>
<evidence type="ECO:0000313" key="2">
    <source>
        <dbReference type="Proteomes" id="UP000499080"/>
    </source>
</evidence>
<reference evidence="1 2" key="1">
    <citation type="journal article" date="2019" name="Sci. Rep.">
        <title>Orb-weaving spider Araneus ventricosus genome elucidates the spidroin gene catalogue.</title>
        <authorList>
            <person name="Kono N."/>
            <person name="Nakamura H."/>
            <person name="Ohtoshi R."/>
            <person name="Moran D.A.P."/>
            <person name="Shinohara A."/>
            <person name="Yoshida Y."/>
            <person name="Fujiwara M."/>
            <person name="Mori M."/>
            <person name="Tomita M."/>
            <person name="Arakawa K."/>
        </authorList>
    </citation>
    <scope>NUCLEOTIDE SEQUENCE [LARGE SCALE GENOMIC DNA]</scope>
</reference>
<keyword evidence="2" id="KW-1185">Reference proteome</keyword>
<dbReference type="EMBL" id="BGPR01000157">
    <property type="protein sequence ID" value="GBM00495.1"/>
    <property type="molecule type" value="Genomic_DNA"/>
</dbReference>
<evidence type="ECO:0000313" key="1">
    <source>
        <dbReference type="EMBL" id="GBM00495.1"/>
    </source>
</evidence>
<name>A0A4Y2CAY4_ARAVE</name>
<dbReference type="AlphaFoldDB" id="A0A4Y2CAY4"/>
<proteinExistence type="predicted"/>